<reference evidence="16 17" key="1">
    <citation type="submission" date="2018-07" db="EMBL/GenBank/DDBJ databases">
        <title>Genomic Encyclopedia of Type Strains, Phase III (KMG-III): the genomes of soil and plant-associated and newly described type strains.</title>
        <authorList>
            <person name="Whitman W."/>
        </authorList>
    </citation>
    <scope>NUCLEOTIDE SEQUENCE [LARGE SCALE GENOMIC DNA]</scope>
    <source>
        <strain evidence="16 17">CECT 7287</strain>
    </source>
</reference>
<accession>A0A3D9JU13</accession>
<keyword evidence="8" id="KW-0010">Activator</keyword>
<dbReference type="PROSITE" id="PS50110">
    <property type="entry name" value="RESPONSE_REGULATORY"/>
    <property type="match status" value="1"/>
</dbReference>
<evidence type="ECO:0000256" key="13">
    <source>
        <dbReference type="PROSITE-ProRule" id="PRU01091"/>
    </source>
</evidence>
<gene>
    <name evidence="16" type="ORF">DFP98_109149</name>
</gene>
<feature type="modified residue" description="4-aspartylphosphate" evidence="12">
    <location>
        <position position="53"/>
    </location>
</feature>
<proteinExistence type="predicted"/>
<dbReference type="GO" id="GO:0006355">
    <property type="term" value="P:regulation of DNA-templated transcription"/>
    <property type="evidence" value="ECO:0007669"/>
    <property type="project" value="InterPro"/>
</dbReference>
<dbReference type="RefSeq" id="WP_116061148.1">
    <property type="nucleotide sequence ID" value="NZ_QRDZ01000009.1"/>
</dbReference>
<dbReference type="Gene3D" id="1.10.10.10">
    <property type="entry name" value="Winged helix-like DNA-binding domain superfamily/Winged helix DNA-binding domain"/>
    <property type="match status" value="1"/>
</dbReference>
<dbReference type="Gene3D" id="6.10.250.690">
    <property type="match status" value="1"/>
</dbReference>
<dbReference type="SUPFAM" id="SSF52172">
    <property type="entry name" value="CheY-like"/>
    <property type="match status" value="1"/>
</dbReference>
<keyword evidence="17" id="KW-1185">Reference proteome</keyword>
<name>A0A3D9JU13_9BACL</name>
<evidence type="ECO:0000256" key="9">
    <source>
        <dbReference type="ARBA" id="ARBA00023163"/>
    </source>
</evidence>
<dbReference type="PANTHER" id="PTHR48111:SF49">
    <property type="entry name" value="HEME RESPONSE REGULATOR HSSR"/>
    <property type="match status" value="1"/>
</dbReference>
<dbReference type="GO" id="GO:0000976">
    <property type="term" value="F:transcription cis-regulatory region binding"/>
    <property type="evidence" value="ECO:0007669"/>
    <property type="project" value="TreeGrafter"/>
</dbReference>
<dbReference type="GO" id="GO:0005829">
    <property type="term" value="C:cytosol"/>
    <property type="evidence" value="ECO:0007669"/>
    <property type="project" value="TreeGrafter"/>
</dbReference>
<keyword evidence="6" id="KW-0843">Virulence</keyword>
<dbReference type="InterPro" id="IPR016032">
    <property type="entry name" value="Sig_transdc_resp-reg_C-effctor"/>
</dbReference>
<dbReference type="Pfam" id="PF00486">
    <property type="entry name" value="Trans_reg_C"/>
    <property type="match status" value="1"/>
</dbReference>
<evidence type="ECO:0000259" key="14">
    <source>
        <dbReference type="PROSITE" id="PS50110"/>
    </source>
</evidence>
<comment type="caution">
    <text evidence="16">The sequence shown here is derived from an EMBL/GenBank/DDBJ whole genome shotgun (WGS) entry which is preliminary data.</text>
</comment>
<feature type="domain" description="Response regulatory" evidence="14">
    <location>
        <begin position="4"/>
        <end position="118"/>
    </location>
</feature>
<dbReference type="InterPro" id="IPR001789">
    <property type="entry name" value="Sig_transdc_resp-reg_receiver"/>
</dbReference>
<evidence type="ECO:0000256" key="10">
    <source>
        <dbReference type="ARBA" id="ARBA00037471"/>
    </source>
</evidence>
<dbReference type="FunFam" id="3.40.50.2300:FF:000001">
    <property type="entry name" value="DNA-binding response regulator PhoB"/>
    <property type="match status" value="1"/>
</dbReference>
<dbReference type="CDD" id="cd17574">
    <property type="entry name" value="REC_OmpR"/>
    <property type="match status" value="1"/>
</dbReference>
<keyword evidence="9" id="KW-0804">Transcription</keyword>
<keyword evidence="3 12" id="KW-0597">Phosphoprotein</keyword>
<dbReference type="Pfam" id="PF00072">
    <property type="entry name" value="Response_reg"/>
    <property type="match status" value="1"/>
</dbReference>
<dbReference type="PANTHER" id="PTHR48111">
    <property type="entry name" value="REGULATOR OF RPOS"/>
    <property type="match status" value="1"/>
</dbReference>
<protein>
    <recommendedName>
        <fullName evidence="11">Heme response regulator HssR</fullName>
    </recommendedName>
</protein>
<dbReference type="CDD" id="cd00383">
    <property type="entry name" value="trans_reg_C"/>
    <property type="match status" value="1"/>
</dbReference>
<evidence type="ECO:0000256" key="11">
    <source>
        <dbReference type="ARBA" id="ARBA00039976"/>
    </source>
</evidence>
<keyword evidence="4" id="KW-0902">Two-component regulatory system</keyword>
<comment type="subcellular location">
    <subcellularLocation>
        <location evidence="1">Cytoplasm</location>
    </subcellularLocation>
</comment>
<keyword evidence="5" id="KW-0805">Transcription regulation</keyword>
<dbReference type="InterPro" id="IPR036388">
    <property type="entry name" value="WH-like_DNA-bd_sf"/>
</dbReference>
<dbReference type="InterPro" id="IPR001867">
    <property type="entry name" value="OmpR/PhoB-type_DNA-bd"/>
</dbReference>
<organism evidence="16 17">
    <name type="scientific">Cohnella phaseoli</name>
    <dbReference type="NCBI Taxonomy" id="456490"/>
    <lineage>
        <taxon>Bacteria</taxon>
        <taxon>Bacillati</taxon>
        <taxon>Bacillota</taxon>
        <taxon>Bacilli</taxon>
        <taxon>Bacillales</taxon>
        <taxon>Paenibacillaceae</taxon>
        <taxon>Cohnella</taxon>
    </lineage>
</organism>
<dbReference type="GO" id="GO:0032993">
    <property type="term" value="C:protein-DNA complex"/>
    <property type="evidence" value="ECO:0007669"/>
    <property type="project" value="TreeGrafter"/>
</dbReference>
<feature type="DNA-binding region" description="OmpR/PhoB-type" evidence="13">
    <location>
        <begin position="126"/>
        <end position="230"/>
    </location>
</feature>
<evidence type="ECO:0000256" key="4">
    <source>
        <dbReference type="ARBA" id="ARBA00023012"/>
    </source>
</evidence>
<keyword evidence="7 13" id="KW-0238">DNA-binding</keyword>
<dbReference type="Proteomes" id="UP000256977">
    <property type="component" value="Unassembled WGS sequence"/>
</dbReference>
<dbReference type="InterPro" id="IPR039420">
    <property type="entry name" value="WalR-like"/>
</dbReference>
<dbReference type="Gene3D" id="3.40.50.2300">
    <property type="match status" value="1"/>
</dbReference>
<dbReference type="InterPro" id="IPR011006">
    <property type="entry name" value="CheY-like_superfamily"/>
</dbReference>
<evidence type="ECO:0000313" key="16">
    <source>
        <dbReference type="EMBL" id="RED77538.1"/>
    </source>
</evidence>
<keyword evidence="2" id="KW-0963">Cytoplasm</keyword>
<dbReference type="SUPFAM" id="SSF46894">
    <property type="entry name" value="C-terminal effector domain of the bipartite response regulators"/>
    <property type="match status" value="1"/>
</dbReference>
<evidence type="ECO:0000256" key="5">
    <source>
        <dbReference type="ARBA" id="ARBA00023015"/>
    </source>
</evidence>
<evidence type="ECO:0000256" key="7">
    <source>
        <dbReference type="ARBA" id="ARBA00023125"/>
    </source>
</evidence>
<dbReference type="GO" id="GO:0000156">
    <property type="term" value="F:phosphorelay response regulator activity"/>
    <property type="evidence" value="ECO:0007669"/>
    <property type="project" value="TreeGrafter"/>
</dbReference>
<evidence type="ECO:0000256" key="3">
    <source>
        <dbReference type="ARBA" id="ARBA00022553"/>
    </source>
</evidence>
<evidence type="ECO:0000259" key="15">
    <source>
        <dbReference type="PROSITE" id="PS51755"/>
    </source>
</evidence>
<evidence type="ECO:0000313" key="17">
    <source>
        <dbReference type="Proteomes" id="UP000256977"/>
    </source>
</evidence>
<dbReference type="PROSITE" id="PS51755">
    <property type="entry name" value="OMPR_PHOB"/>
    <property type="match status" value="1"/>
</dbReference>
<feature type="domain" description="OmpR/PhoB-type" evidence="15">
    <location>
        <begin position="126"/>
        <end position="230"/>
    </location>
</feature>
<dbReference type="SMART" id="SM00862">
    <property type="entry name" value="Trans_reg_C"/>
    <property type="match status" value="1"/>
</dbReference>
<dbReference type="SMART" id="SM00448">
    <property type="entry name" value="REC"/>
    <property type="match status" value="1"/>
</dbReference>
<evidence type="ECO:0000256" key="6">
    <source>
        <dbReference type="ARBA" id="ARBA00023026"/>
    </source>
</evidence>
<sequence>MAVNILIVDDDPDIVELMRFYLQREGFAVVAAADGVQALELAEEKKADLAIIDIMMPKMDGWALCEQLKAEYPDMPVIMVTAKGETGHKLKGFHLGADDYLVKPFEPLELAARVKSLLRRYRIQSQMKVQIGNVMLDKHRYAAIVGGEDELDSPPIALPLREFDLLFKLASHPGQIFTRNDLIEQVWGADFEGDDRTVDVHIKRIRDRFVELDCRFVIETKRGLGYKLEVAE</sequence>
<evidence type="ECO:0000256" key="2">
    <source>
        <dbReference type="ARBA" id="ARBA00022490"/>
    </source>
</evidence>
<evidence type="ECO:0000256" key="8">
    <source>
        <dbReference type="ARBA" id="ARBA00023159"/>
    </source>
</evidence>
<dbReference type="AlphaFoldDB" id="A0A3D9JU13"/>
<evidence type="ECO:0000256" key="12">
    <source>
        <dbReference type="PROSITE-ProRule" id="PRU00169"/>
    </source>
</evidence>
<dbReference type="OrthoDB" id="9790442at2"/>
<evidence type="ECO:0000256" key="1">
    <source>
        <dbReference type="ARBA" id="ARBA00004496"/>
    </source>
</evidence>
<dbReference type="EMBL" id="QRDZ01000009">
    <property type="protein sequence ID" value="RED77538.1"/>
    <property type="molecule type" value="Genomic_DNA"/>
</dbReference>
<comment type="function">
    <text evidence="10">Member of the two-component regulatory system HssS/HssR involved in intracellular heme homeostasis and tempering of staphylococcal virulence. Phosphorylated HssR binds to a direct repeat sequence within hrtAB promoter and activates the expression of hrtAB, an efflux pump, in response to extracellular heme, hemin, hemoglobin or blood.</text>
</comment>